<keyword evidence="2" id="KW-1185">Reference proteome</keyword>
<gene>
    <name evidence="1" type="ORF">PYW08_003863</name>
</gene>
<dbReference type="EMBL" id="CM056791">
    <property type="protein sequence ID" value="KAJ8725680.1"/>
    <property type="molecule type" value="Genomic_DNA"/>
</dbReference>
<comment type="caution">
    <text evidence="1">The sequence shown here is derived from an EMBL/GenBank/DDBJ whole genome shotgun (WGS) entry which is preliminary data.</text>
</comment>
<name>A0ACC2QVS5_9NEOP</name>
<evidence type="ECO:0000313" key="2">
    <source>
        <dbReference type="Proteomes" id="UP001231649"/>
    </source>
</evidence>
<dbReference type="Proteomes" id="UP001231649">
    <property type="component" value="Chromosome 15"/>
</dbReference>
<accession>A0ACC2QVS5</accession>
<reference evidence="1" key="1">
    <citation type="submission" date="2023-03" db="EMBL/GenBank/DDBJ databases">
        <title>Chromosome-level genomes of two armyworms, Mythimna separata and Mythimna loreyi, provide insights into the biosynthesis and reception of sex pheromones.</title>
        <authorList>
            <person name="Zhao H."/>
        </authorList>
    </citation>
    <scope>NUCLEOTIDE SEQUENCE</scope>
    <source>
        <strain evidence="1">BeijingLab</strain>
    </source>
</reference>
<protein>
    <submittedName>
        <fullName evidence="1">Uncharacterized protein</fullName>
    </submittedName>
</protein>
<organism evidence="1 2">
    <name type="scientific">Mythimna loreyi</name>
    <dbReference type="NCBI Taxonomy" id="667449"/>
    <lineage>
        <taxon>Eukaryota</taxon>
        <taxon>Metazoa</taxon>
        <taxon>Ecdysozoa</taxon>
        <taxon>Arthropoda</taxon>
        <taxon>Hexapoda</taxon>
        <taxon>Insecta</taxon>
        <taxon>Pterygota</taxon>
        <taxon>Neoptera</taxon>
        <taxon>Endopterygota</taxon>
        <taxon>Lepidoptera</taxon>
        <taxon>Glossata</taxon>
        <taxon>Ditrysia</taxon>
        <taxon>Noctuoidea</taxon>
        <taxon>Noctuidae</taxon>
        <taxon>Noctuinae</taxon>
        <taxon>Hadenini</taxon>
        <taxon>Mythimna</taxon>
    </lineage>
</organism>
<proteinExistence type="predicted"/>
<sequence length="931" mass="106072">MGKKTKVGKQRKDKYYQLAKETGYRSRAAFKLIQLNRKFGFLQKSRVCIDLCAAPGGWMQVAHQNMPVSSVVIGVDLFPIKPVPGCIGLTEDITTEKCKTAIKKEIKTWKADVVLNDGAPNVGLNWIHDAYQQACLTLSALKLATNFLREGGWFVTKVFRSKDYHALLWVLKQFFKKVHATKPQASRNESSEIFVVCQGYIAPDTIDPKFLDPKHVFEDLDIVKKPHMNILHPEKQKKAKAEGYLENDYTTHHKVMLSQFLSQDQDPIDLLQGCSEIVFDDKSIEEHPKTTAEIKECCKDIKVLGRKDLKALLSWFKQMKEYKASQVVKTDTKEGSDDEAKVEATEGDDEEDDVDAEIAGLQDEERRSSKRKRKQLNKQRQKLAEKMNLKMVLKGDGGPILESNDMFKLSDIRNAEELARMIDQQPDIVAEASDSDDEFKVKQKYVKYDTESSKLDSSGLYYKDSDSELEMESDSDTEQDKETLAFSDSDTENKKVAKLTKLNTLQNSKVAKSQVIPKNHPLLTDLDNTDPVSRRSMKAELWFQKDSFKDIDEDDDEGVDLDKLVETYKEKGKKVAEDGIKEDMKSGGLKRKHDDDSSDDDSSDSDYDVEDNVAVTPGKAGAKAGKKDEFEVVSQDPDLKRLKKNLKMDAETLALGTMIATSKKFKRDLIDDGWNRYAFNDKNLPDWFVEDEKKHMKKEIIVPEKYTEEYKNRMTEINARPIKKVVEAKARKKKRMIKKMERAKKKVEAVMENADMSEREKAQQIKTLYKKAQTDGKKKVTYVVAKKHTTAKRMKRPQGVKGHYKVVDPRMKKDLRAQKAKEKTKGRGKKSNSSKNNKTNKSTPPKKKGKKGRISLVEPSVLSVGNNWKVPIRNSEGNRKWYEVKCGVETMERGRLKASGRRGARPGYIERAITAKAAHRRHRSGSDVRAP</sequence>
<evidence type="ECO:0000313" key="1">
    <source>
        <dbReference type="EMBL" id="KAJ8725680.1"/>
    </source>
</evidence>